<dbReference type="GO" id="GO:0008381">
    <property type="term" value="F:mechanosensitive monoatomic ion channel activity"/>
    <property type="evidence" value="ECO:0007669"/>
    <property type="project" value="UniProtKB-ARBA"/>
</dbReference>
<comment type="similarity">
    <text evidence="2">Belongs to the MscS (TC 1.A.23) family.</text>
</comment>
<keyword evidence="3" id="KW-1003">Cell membrane</keyword>
<dbReference type="InterPro" id="IPR006685">
    <property type="entry name" value="MscS_channel_2nd"/>
</dbReference>
<dbReference type="AlphaFoldDB" id="A0A501WCC0"/>
<dbReference type="RefSeq" id="WP_140618640.1">
    <property type="nucleotide sequence ID" value="NZ_VFRQ01000001.1"/>
</dbReference>
<evidence type="ECO:0000259" key="9">
    <source>
        <dbReference type="Pfam" id="PF21082"/>
    </source>
</evidence>
<evidence type="ECO:0000256" key="7">
    <source>
        <dbReference type="SAM" id="Phobius"/>
    </source>
</evidence>
<dbReference type="SUPFAM" id="SSF82861">
    <property type="entry name" value="Mechanosensitive channel protein MscS (YggB), transmembrane region"/>
    <property type="match status" value="1"/>
</dbReference>
<feature type="transmembrane region" description="Helical" evidence="7">
    <location>
        <begin position="131"/>
        <end position="149"/>
    </location>
</feature>
<dbReference type="Proteomes" id="UP000316727">
    <property type="component" value="Unassembled WGS sequence"/>
</dbReference>
<dbReference type="InterPro" id="IPR049278">
    <property type="entry name" value="MS_channel_C"/>
</dbReference>
<dbReference type="PANTHER" id="PTHR30566">
    <property type="entry name" value="YNAI-RELATED MECHANOSENSITIVE ION CHANNEL"/>
    <property type="match status" value="1"/>
</dbReference>
<dbReference type="EMBL" id="VFRQ01000001">
    <property type="protein sequence ID" value="TPE46030.1"/>
    <property type="molecule type" value="Genomic_DNA"/>
</dbReference>
<dbReference type="Pfam" id="PF00924">
    <property type="entry name" value="MS_channel_2nd"/>
    <property type="match status" value="1"/>
</dbReference>
<evidence type="ECO:0000259" key="10">
    <source>
        <dbReference type="Pfam" id="PF21088"/>
    </source>
</evidence>
<dbReference type="InterPro" id="IPR010920">
    <property type="entry name" value="LSM_dom_sf"/>
</dbReference>
<feature type="transmembrane region" description="Helical" evidence="7">
    <location>
        <begin position="64"/>
        <end position="83"/>
    </location>
</feature>
<dbReference type="InterPro" id="IPR049142">
    <property type="entry name" value="MS_channel_1st"/>
</dbReference>
<evidence type="ECO:0000256" key="2">
    <source>
        <dbReference type="ARBA" id="ARBA00008017"/>
    </source>
</evidence>
<comment type="caution">
    <text evidence="11">The sequence shown here is derived from an EMBL/GenBank/DDBJ whole genome shotgun (WGS) entry which is preliminary data.</text>
</comment>
<protein>
    <submittedName>
        <fullName evidence="11">Mechanosensitive ion channel family protein</fullName>
    </submittedName>
</protein>
<feature type="transmembrane region" description="Helical" evidence="7">
    <location>
        <begin position="155"/>
        <end position="177"/>
    </location>
</feature>
<organism evidence="11 12">
    <name type="scientific">Pontibacter mangrovi</name>
    <dbReference type="NCBI Taxonomy" id="2589816"/>
    <lineage>
        <taxon>Bacteria</taxon>
        <taxon>Pseudomonadati</taxon>
        <taxon>Bacteroidota</taxon>
        <taxon>Cytophagia</taxon>
        <taxon>Cytophagales</taxon>
        <taxon>Hymenobacteraceae</taxon>
        <taxon>Pontibacter</taxon>
    </lineage>
</organism>
<dbReference type="PANTHER" id="PTHR30566:SF25">
    <property type="entry name" value="INNER MEMBRANE PROTEIN"/>
    <property type="match status" value="1"/>
</dbReference>
<keyword evidence="6 7" id="KW-0472">Membrane</keyword>
<evidence type="ECO:0000256" key="5">
    <source>
        <dbReference type="ARBA" id="ARBA00022989"/>
    </source>
</evidence>
<keyword evidence="4 7" id="KW-0812">Transmembrane</keyword>
<accession>A0A501WCC0</accession>
<evidence type="ECO:0000256" key="4">
    <source>
        <dbReference type="ARBA" id="ARBA00022692"/>
    </source>
</evidence>
<evidence type="ECO:0000313" key="12">
    <source>
        <dbReference type="Proteomes" id="UP000316727"/>
    </source>
</evidence>
<evidence type="ECO:0000256" key="3">
    <source>
        <dbReference type="ARBA" id="ARBA00022475"/>
    </source>
</evidence>
<evidence type="ECO:0000313" key="11">
    <source>
        <dbReference type="EMBL" id="TPE46030.1"/>
    </source>
</evidence>
<dbReference type="SUPFAM" id="SSF82689">
    <property type="entry name" value="Mechanosensitive channel protein MscS (YggB), C-terminal domain"/>
    <property type="match status" value="1"/>
</dbReference>
<name>A0A501WCC0_9BACT</name>
<feature type="domain" description="Mechanosensitive ion channel MscS" evidence="8">
    <location>
        <begin position="179"/>
        <end position="245"/>
    </location>
</feature>
<reference evidence="11 12" key="1">
    <citation type="submission" date="2019-06" db="EMBL/GenBank/DDBJ databases">
        <title>A novel bacterium of genus Pontibacter, isolated from marine sediment.</title>
        <authorList>
            <person name="Huang H."/>
            <person name="Mo K."/>
            <person name="Hu Y."/>
        </authorList>
    </citation>
    <scope>NUCLEOTIDE SEQUENCE [LARGE SCALE GENOMIC DNA]</scope>
    <source>
        <strain evidence="11 12">HB172049</strain>
    </source>
</reference>
<evidence type="ECO:0000256" key="6">
    <source>
        <dbReference type="ARBA" id="ARBA00023136"/>
    </source>
</evidence>
<feature type="domain" description="Mechanosensitive ion channel transmembrane helices 2/3" evidence="10">
    <location>
        <begin position="138"/>
        <end position="178"/>
    </location>
</feature>
<keyword evidence="5 7" id="KW-1133">Transmembrane helix</keyword>
<dbReference type="Gene3D" id="3.30.70.100">
    <property type="match status" value="1"/>
</dbReference>
<dbReference type="InterPro" id="IPR011014">
    <property type="entry name" value="MscS_channel_TM-2"/>
</dbReference>
<dbReference type="InterPro" id="IPR011066">
    <property type="entry name" value="MscS_channel_C_sf"/>
</dbReference>
<dbReference type="SUPFAM" id="SSF50182">
    <property type="entry name" value="Sm-like ribonucleoproteins"/>
    <property type="match status" value="1"/>
</dbReference>
<gene>
    <name evidence="11" type="ORF">FJM65_01415</name>
</gene>
<evidence type="ECO:0000256" key="1">
    <source>
        <dbReference type="ARBA" id="ARBA00004651"/>
    </source>
</evidence>
<feature type="domain" description="Mechanosensitive ion channel MscS C-terminal" evidence="9">
    <location>
        <begin position="252"/>
        <end position="337"/>
    </location>
</feature>
<dbReference type="Pfam" id="PF21082">
    <property type="entry name" value="MS_channel_3rd"/>
    <property type="match status" value="1"/>
</dbReference>
<feature type="transmembrane region" description="Helical" evidence="7">
    <location>
        <begin position="14"/>
        <end position="34"/>
    </location>
</feature>
<dbReference type="Gene3D" id="2.30.30.60">
    <property type="match status" value="1"/>
</dbReference>
<dbReference type="Pfam" id="PF21088">
    <property type="entry name" value="MS_channel_1st"/>
    <property type="match status" value="1"/>
</dbReference>
<keyword evidence="12" id="KW-1185">Reference proteome</keyword>
<evidence type="ECO:0000259" key="8">
    <source>
        <dbReference type="Pfam" id="PF00924"/>
    </source>
</evidence>
<feature type="transmembrane region" description="Helical" evidence="7">
    <location>
        <begin position="95"/>
        <end position="119"/>
    </location>
</feature>
<dbReference type="OrthoDB" id="9809206at2"/>
<dbReference type="Gene3D" id="1.10.287.1260">
    <property type="match status" value="1"/>
</dbReference>
<proteinExistence type="inferred from homology"/>
<comment type="subcellular location">
    <subcellularLocation>
        <location evidence="1">Cell membrane</location>
        <topology evidence="1">Multi-pass membrane protein</topology>
    </subcellularLocation>
</comment>
<dbReference type="InterPro" id="IPR023408">
    <property type="entry name" value="MscS_beta-dom_sf"/>
</dbReference>
<sequence>MDDLLDNVYYHNTVQTYLITLGFVLLGFLLIRFFKRSVLTRIAKLTQKTSTNFDNHLVESIDRFGIPALYLLVLFAGLDYLALPVRANRIIELATTVALTILAIRLISTTIILLLRSYISKQEHGTEKVKQMAGVILVINLLIWGLGLLTLLDNLGYDVTTVIAGLGIGGIAVALAAQNILGDLFNYFVIFFDRPFEIGDFLVIDQKSGTVDKIGVKTTRLKSLSGEQLVFANSDLTNSRIHNYKQLRERRVVFKVGVVYQVSYEQLQAIPGILRRIVEEQPETRFDRAHFQSYGDSSLDFEIVYYVLSPDYNKYMDIQQSINMRIFHEFQRKGIEFAYPTRTLFVMNEDQEQQPVAK</sequence>
<dbReference type="GO" id="GO:0005886">
    <property type="term" value="C:plasma membrane"/>
    <property type="evidence" value="ECO:0007669"/>
    <property type="project" value="UniProtKB-SubCell"/>
</dbReference>